<evidence type="ECO:0000313" key="3">
    <source>
        <dbReference type="EMBL" id="CAL8099371.1"/>
    </source>
</evidence>
<reference evidence="3 4" key="1">
    <citation type="submission" date="2024-08" db="EMBL/GenBank/DDBJ databases">
        <authorList>
            <person name="Cucini C."/>
            <person name="Frati F."/>
        </authorList>
    </citation>
    <scope>NUCLEOTIDE SEQUENCE [LARGE SCALE GENOMIC DNA]</scope>
</reference>
<protein>
    <submittedName>
        <fullName evidence="3">Uncharacterized protein</fullName>
    </submittedName>
</protein>
<dbReference type="Proteomes" id="UP001642540">
    <property type="component" value="Unassembled WGS sequence"/>
</dbReference>
<accession>A0ABP1QDI4</accession>
<organism evidence="3 4">
    <name type="scientific">Orchesella dallaii</name>
    <dbReference type="NCBI Taxonomy" id="48710"/>
    <lineage>
        <taxon>Eukaryota</taxon>
        <taxon>Metazoa</taxon>
        <taxon>Ecdysozoa</taxon>
        <taxon>Arthropoda</taxon>
        <taxon>Hexapoda</taxon>
        <taxon>Collembola</taxon>
        <taxon>Entomobryomorpha</taxon>
        <taxon>Entomobryoidea</taxon>
        <taxon>Orchesellidae</taxon>
        <taxon>Orchesellinae</taxon>
        <taxon>Orchesella</taxon>
    </lineage>
</organism>
<dbReference type="EMBL" id="CAXLJM020000031">
    <property type="protein sequence ID" value="CAL8099371.1"/>
    <property type="molecule type" value="Genomic_DNA"/>
</dbReference>
<name>A0ABP1QDI4_9HEXA</name>
<evidence type="ECO:0000313" key="4">
    <source>
        <dbReference type="Proteomes" id="UP001642540"/>
    </source>
</evidence>
<gene>
    <name evidence="3" type="ORF">ODALV1_LOCUS10221</name>
</gene>
<feature type="transmembrane region" description="Helical" evidence="2">
    <location>
        <begin position="6"/>
        <end position="30"/>
    </location>
</feature>
<comment type="caution">
    <text evidence="3">The sequence shown here is derived from an EMBL/GenBank/DDBJ whole genome shotgun (WGS) entry which is preliminary data.</text>
</comment>
<proteinExistence type="predicted"/>
<keyword evidence="2" id="KW-0812">Transmembrane</keyword>
<feature type="region of interest" description="Disordered" evidence="1">
    <location>
        <begin position="154"/>
        <end position="192"/>
    </location>
</feature>
<evidence type="ECO:0000256" key="2">
    <source>
        <dbReference type="SAM" id="Phobius"/>
    </source>
</evidence>
<keyword evidence="4" id="KW-1185">Reference proteome</keyword>
<keyword evidence="2" id="KW-1133">Transmembrane helix</keyword>
<feature type="compositionally biased region" description="Low complexity" evidence="1">
    <location>
        <begin position="158"/>
        <end position="176"/>
    </location>
</feature>
<keyword evidence="2" id="KW-0472">Membrane</keyword>
<sequence length="192" mass="21210">MSMTTLLGLSFGVFPCLLFGFMMLLSLLVCEYIEEYVAKHLCAWKNRRRRGLRSFYHDFRERRNPPNVGAIQHYSSRTRSYSAAAWVGGASGGGSDGPGEMMLVPEGSVPFPASAPPSERSEYYGAQLTTYNAISPLHLANDPPPSYEECVLPRVRLNNPNDNTNANTNGNTVTTPPKKPSMKKSSSTEKEK</sequence>
<evidence type="ECO:0000256" key="1">
    <source>
        <dbReference type="SAM" id="MobiDB-lite"/>
    </source>
</evidence>